<evidence type="ECO:0000313" key="2">
    <source>
        <dbReference type="EMBL" id="KMS53314.1"/>
    </source>
</evidence>
<dbReference type="SUPFAM" id="SSF50129">
    <property type="entry name" value="GroES-like"/>
    <property type="match status" value="1"/>
</dbReference>
<dbReference type="InterPro" id="IPR013149">
    <property type="entry name" value="ADH-like_C"/>
</dbReference>
<protein>
    <submittedName>
        <fullName evidence="2">NADPH:quinone oxidoreductase</fullName>
    </submittedName>
</protein>
<dbReference type="Pfam" id="PF00107">
    <property type="entry name" value="ADH_zinc_N"/>
    <property type="match status" value="1"/>
</dbReference>
<comment type="caution">
    <text evidence="2">The sequence shown here is derived from an EMBL/GenBank/DDBJ whole genome shotgun (WGS) entry which is preliminary data.</text>
</comment>
<dbReference type="Proteomes" id="UP000052232">
    <property type="component" value="Unassembled WGS sequence"/>
</dbReference>
<dbReference type="Pfam" id="PF08240">
    <property type="entry name" value="ADH_N"/>
    <property type="match status" value="1"/>
</dbReference>
<dbReference type="Gene3D" id="3.90.180.10">
    <property type="entry name" value="Medium-chain alcohol dehydrogenases, catalytic domain"/>
    <property type="match status" value="1"/>
</dbReference>
<dbReference type="STRING" id="1420583.V473_20400"/>
<dbReference type="Gene3D" id="3.40.50.720">
    <property type="entry name" value="NAD(P)-binding Rossmann-like Domain"/>
    <property type="match status" value="1"/>
</dbReference>
<accession>A0A0J7XNV2</accession>
<dbReference type="InterPro" id="IPR051397">
    <property type="entry name" value="Zn-ADH-like_protein"/>
</dbReference>
<dbReference type="SMART" id="SM00829">
    <property type="entry name" value="PKS_ER"/>
    <property type="match status" value="1"/>
</dbReference>
<dbReference type="CDD" id="cd08241">
    <property type="entry name" value="QOR1"/>
    <property type="match status" value="1"/>
</dbReference>
<dbReference type="PANTHER" id="PTHR43677">
    <property type="entry name" value="SHORT-CHAIN DEHYDROGENASE/REDUCTASE"/>
    <property type="match status" value="1"/>
</dbReference>
<feature type="domain" description="Enoyl reductase (ER)" evidence="1">
    <location>
        <begin position="11"/>
        <end position="323"/>
    </location>
</feature>
<sequence length="329" mass="34012">MRRAVVIRAFGPPSGFALEEHDPGAPGPGKVRIAIRAAGISYVDVLVAAGLYQLKPRLPFVPGSEFSGVIEAVGQGVDPTRIGERVLGSAFGAAIGEACVIPAKLALPIPDAMDFVTASVFRVSYATAYHALVQRARLQVGETVCVLGAGGAVGYAAVEVAKALGAKVIGSASTPEKRALATQGGADAVIDAASPTWREDLKAANDGKPVDVIVDPVGGTATEPAFRSLAWNGRHLVIGFAGGAIPKLPVNLALLKGASLIGVDVRQFGDYERDLSDANVQALLTLFAQDKLHPSIARTYPIEDFVAAMEEAQRGVTAGRIVITMGALT</sequence>
<name>A0A0J7XNV2_9SPHN</name>
<evidence type="ECO:0000313" key="3">
    <source>
        <dbReference type="Proteomes" id="UP000052232"/>
    </source>
</evidence>
<dbReference type="InterPro" id="IPR036291">
    <property type="entry name" value="NAD(P)-bd_dom_sf"/>
</dbReference>
<dbReference type="InterPro" id="IPR020843">
    <property type="entry name" value="ER"/>
</dbReference>
<dbReference type="PATRIC" id="fig|1420583.3.peg.3889"/>
<evidence type="ECO:0000259" key="1">
    <source>
        <dbReference type="SMART" id="SM00829"/>
    </source>
</evidence>
<dbReference type="GO" id="GO:0016491">
    <property type="term" value="F:oxidoreductase activity"/>
    <property type="evidence" value="ECO:0007669"/>
    <property type="project" value="InterPro"/>
</dbReference>
<proteinExistence type="predicted"/>
<dbReference type="InterPro" id="IPR013154">
    <property type="entry name" value="ADH-like_N"/>
</dbReference>
<dbReference type="InterPro" id="IPR011032">
    <property type="entry name" value="GroES-like_sf"/>
</dbReference>
<gene>
    <name evidence="2" type="ORF">V473_20400</name>
</gene>
<organism evidence="2 3">
    <name type="scientific">Sphingobium cupriresistens LL01</name>
    <dbReference type="NCBI Taxonomy" id="1420583"/>
    <lineage>
        <taxon>Bacteria</taxon>
        <taxon>Pseudomonadati</taxon>
        <taxon>Pseudomonadota</taxon>
        <taxon>Alphaproteobacteria</taxon>
        <taxon>Sphingomonadales</taxon>
        <taxon>Sphingomonadaceae</taxon>
        <taxon>Sphingobium</taxon>
    </lineage>
</organism>
<dbReference type="SUPFAM" id="SSF51735">
    <property type="entry name" value="NAD(P)-binding Rossmann-fold domains"/>
    <property type="match status" value="1"/>
</dbReference>
<keyword evidence="3" id="KW-1185">Reference proteome</keyword>
<dbReference type="AlphaFoldDB" id="A0A0J7XNV2"/>
<dbReference type="PANTHER" id="PTHR43677:SF4">
    <property type="entry name" value="QUINONE OXIDOREDUCTASE-LIKE PROTEIN 2"/>
    <property type="match status" value="1"/>
</dbReference>
<reference evidence="2 3" key="1">
    <citation type="journal article" date="2015" name="G3 (Bethesda)">
        <title>Insights into Ongoing Evolution of the Hexachlorocyclohexane Catabolic Pathway from Comparative Genomics of Ten Sphingomonadaceae Strains.</title>
        <authorList>
            <person name="Pearce S.L."/>
            <person name="Oakeshott J.G."/>
            <person name="Pandey G."/>
        </authorList>
    </citation>
    <scope>NUCLEOTIDE SEQUENCE [LARGE SCALE GENOMIC DNA]</scope>
    <source>
        <strain evidence="2 3">LL01</strain>
    </source>
</reference>
<dbReference type="EMBL" id="JACT01000005">
    <property type="protein sequence ID" value="KMS53314.1"/>
    <property type="molecule type" value="Genomic_DNA"/>
</dbReference>
<dbReference type="RefSeq" id="WP_066608806.1">
    <property type="nucleotide sequence ID" value="NZ_KQ130436.1"/>
</dbReference>